<dbReference type="Pfam" id="PF01925">
    <property type="entry name" value="TauE"/>
    <property type="match status" value="1"/>
</dbReference>
<evidence type="ECO:0000256" key="4">
    <source>
        <dbReference type="ARBA" id="ARBA00022475"/>
    </source>
</evidence>
<keyword evidence="7 8" id="KW-0472">Membrane</keyword>
<dbReference type="AlphaFoldDB" id="A0A1C4UCV1"/>
<feature type="transmembrane region" description="Helical" evidence="8">
    <location>
        <begin position="34"/>
        <end position="59"/>
    </location>
</feature>
<evidence type="ECO:0000256" key="2">
    <source>
        <dbReference type="ARBA" id="ARBA00009142"/>
    </source>
</evidence>
<evidence type="ECO:0000313" key="9">
    <source>
        <dbReference type="EMBL" id="SCE69474.1"/>
    </source>
</evidence>
<dbReference type="Proteomes" id="UP000198253">
    <property type="component" value="Chromosome I"/>
</dbReference>
<proteinExistence type="inferred from homology"/>
<feature type="transmembrane region" description="Helical" evidence="8">
    <location>
        <begin position="221"/>
        <end position="241"/>
    </location>
</feature>
<dbReference type="EMBL" id="LT607413">
    <property type="protein sequence ID" value="SCE69474.1"/>
    <property type="molecule type" value="Genomic_DNA"/>
</dbReference>
<evidence type="ECO:0000313" key="10">
    <source>
        <dbReference type="Proteomes" id="UP000198253"/>
    </source>
</evidence>
<keyword evidence="6 8" id="KW-1133">Transmembrane helix</keyword>
<keyword evidence="10" id="KW-1185">Reference proteome</keyword>
<dbReference type="InterPro" id="IPR002781">
    <property type="entry name" value="TM_pro_TauE-like"/>
</dbReference>
<name>A0A1C4UCV1_MICEC</name>
<evidence type="ECO:0000256" key="5">
    <source>
        <dbReference type="ARBA" id="ARBA00022692"/>
    </source>
</evidence>
<accession>A0A1C4UCV1</accession>
<evidence type="ECO:0000256" key="8">
    <source>
        <dbReference type="RuleBase" id="RU363041"/>
    </source>
</evidence>
<evidence type="ECO:0000256" key="1">
    <source>
        <dbReference type="ARBA" id="ARBA00004651"/>
    </source>
</evidence>
<dbReference type="InterPro" id="IPR052017">
    <property type="entry name" value="TSUP"/>
</dbReference>
<evidence type="ECO:0000256" key="3">
    <source>
        <dbReference type="ARBA" id="ARBA00022448"/>
    </source>
</evidence>
<dbReference type="RefSeq" id="WP_088979945.1">
    <property type="nucleotide sequence ID" value="NZ_LT607413.1"/>
</dbReference>
<keyword evidence="5 8" id="KW-0812">Transmembrane</keyword>
<keyword evidence="3" id="KW-0813">Transport</keyword>
<dbReference type="InParanoid" id="A0A1C4UCV1"/>
<dbReference type="PANTHER" id="PTHR30269:SF37">
    <property type="entry name" value="MEMBRANE TRANSPORTER PROTEIN"/>
    <property type="match status" value="1"/>
</dbReference>
<dbReference type="OrthoDB" id="3872971at2"/>
<gene>
    <name evidence="9" type="ORF">GA0070618_0214</name>
</gene>
<feature type="transmembrane region" description="Helical" evidence="8">
    <location>
        <begin position="97"/>
        <end position="115"/>
    </location>
</feature>
<feature type="transmembrane region" description="Helical" evidence="8">
    <location>
        <begin position="71"/>
        <end position="91"/>
    </location>
</feature>
<protein>
    <recommendedName>
        <fullName evidence="8">Probable membrane transporter protein</fullName>
    </recommendedName>
</protein>
<evidence type="ECO:0000256" key="7">
    <source>
        <dbReference type="ARBA" id="ARBA00023136"/>
    </source>
</evidence>
<dbReference type="GO" id="GO:0005886">
    <property type="term" value="C:plasma membrane"/>
    <property type="evidence" value="ECO:0007669"/>
    <property type="project" value="UniProtKB-SubCell"/>
</dbReference>
<sequence>MTGLGAVLAVTAVALGAAMQRATGLGFALVAAPFLVIILGPFSGVVLANLLSAVINVAVLCTTLRGLRGRLAAEMIAGVLVAVPLGAWVVTALPGPLLLIGVGTVTAASVAWVAHGNPVPILRRRGGPLLSGFTSGFFNTTAGTGGPPLAVYALSTNWEQRSFVPTVQLVGLVTNVLSLAAKGPPQLSWPLLLSCVAAMAVGLAAGQVLSRWLPEDRARRWVVALALIGSVVAAGKGVTALW</sequence>
<reference evidence="10" key="1">
    <citation type="submission" date="2016-06" db="EMBL/GenBank/DDBJ databases">
        <authorList>
            <person name="Varghese N."/>
            <person name="Submissions Spin"/>
        </authorList>
    </citation>
    <scope>NUCLEOTIDE SEQUENCE [LARGE SCALE GENOMIC DNA]</scope>
    <source>
        <strain evidence="10">DSM 43816</strain>
    </source>
</reference>
<dbReference type="PANTHER" id="PTHR30269">
    <property type="entry name" value="TRANSMEMBRANE PROTEIN YFCA"/>
    <property type="match status" value="1"/>
</dbReference>
<evidence type="ECO:0000256" key="6">
    <source>
        <dbReference type="ARBA" id="ARBA00022989"/>
    </source>
</evidence>
<comment type="subcellular location">
    <subcellularLocation>
        <location evidence="1 8">Cell membrane</location>
        <topology evidence="1 8">Multi-pass membrane protein</topology>
    </subcellularLocation>
</comment>
<comment type="similarity">
    <text evidence="2 8">Belongs to the 4-toluene sulfonate uptake permease (TSUP) (TC 2.A.102) family.</text>
</comment>
<feature type="transmembrane region" description="Helical" evidence="8">
    <location>
        <begin position="187"/>
        <end position="209"/>
    </location>
</feature>
<organism evidence="9 10">
    <name type="scientific">Micromonospora echinospora</name>
    <name type="common">Micromonospora purpurea</name>
    <dbReference type="NCBI Taxonomy" id="1877"/>
    <lineage>
        <taxon>Bacteria</taxon>
        <taxon>Bacillati</taxon>
        <taxon>Actinomycetota</taxon>
        <taxon>Actinomycetes</taxon>
        <taxon>Micromonosporales</taxon>
        <taxon>Micromonosporaceae</taxon>
        <taxon>Micromonospora</taxon>
    </lineage>
</organism>
<keyword evidence="4 8" id="KW-1003">Cell membrane</keyword>